<dbReference type="PANTHER" id="PTHR21237:SF23">
    <property type="entry name" value="GRPE PROTEIN HOMOLOG, MITOCHONDRIAL"/>
    <property type="match status" value="1"/>
</dbReference>
<dbReference type="InterPro" id="IPR013805">
    <property type="entry name" value="GrpE_CC"/>
</dbReference>
<gene>
    <name evidence="10" type="primary">grpE</name>
    <name evidence="14" type="ORF">FHS27_005467</name>
</gene>
<dbReference type="Proteomes" id="UP000536179">
    <property type="component" value="Unassembled WGS sequence"/>
</dbReference>
<evidence type="ECO:0000256" key="6">
    <source>
        <dbReference type="ARBA" id="ARBA00023186"/>
    </source>
</evidence>
<dbReference type="Gene3D" id="2.30.22.10">
    <property type="entry name" value="Head domain of nucleotide exchange factor GrpE"/>
    <property type="match status" value="1"/>
</dbReference>
<dbReference type="EMBL" id="JACHXU010000025">
    <property type="protein sequence ID" value="MBB3209627.1"/>
    <property type="molecule type" value="Genomic_DNA"/>
</dbReference>
<evidence type="ECO:0000256" key="11">
    <source>
        <dbReference type="RuleBase" id="RU000639"/>
    </source>
</evidence>
<feature type="region of interest" description="Disordered" evidence="13">
    <location>
        <begin position="1"/>
        <end position="49"/>
    </location>
</feature>
<evidence type="ECO:0000256" key="2">
    <source>
        <dbReference type="ARBA" id="ARBA00009054"/>
    </source>
</evidence>
<dbReference type="FunFam" id="2.30.22.10:FF:000001">
    <property type="entry name" value="Protein GrpE"/>
    <property type="match status" value="1"/>
</dbReference>
<comment type="caution">
    <text evidence="14">The sequence shown here is derived from an EMBL/GenBank/DDBJ whole genome shotgun (WGS) entry which is preliminary data.</text>
</comment>
<evidence type="ECO:0000313" key="14">
    <source>
        <dbReference type="EMBL" id="MBB3209627.1"/>
    </source>
</evidence>
<feature type="compositionally biased region" description="Basic and acidic residues" evidence="13">
    <location>
        <begin position="11"/>
        <end position="24"/>
    </location>
</feature>
<evidence type="ECO:0000256" key="12">
    <source>
        <dbReference type="RuleBase" id="RU004478"/>
    </source>
</evidence>
<evidence type="ECO:0000256" key="1">
    <source>
        <dbReference type="ARBA" id="ARBA00004496"/>
    </source>
</evidence>
<dbReference type="NCBIfam" id="NF010738">
    <property type="entry name" value="PRK14140.1"/>
    <property type="match status" value="1"/>
</dbReference>
<name>A0A7W5E5D7_9BACT</name>
<evidence type="ECO:0000256" key="13">
    <source>
        <dbReference type="SAM" id="MobiDB-lite"/>
    </source>
</evidence>
<dbReference type="SUPFAM" id="SSF51064">
    <property type="entry name" value="Head domain of nucleotide exchange factor GrpE"/>
    <property type="match status" value="1"/>
</dbReference>
<dbReference type="GO" id="GO:0042803">
    <property type="term" value="F:protein homodimerization activity"/>
    <property type="evidence" value="ECO:0007669"/>
    <property type="project" value="InterPro"/>
</dbReference>
<comment type="subunit">
    <text evidence="3 10">Homodimer.</text>
</comment>
<sequence length="202" mass="22182">MNETSSQPENDDLRDAQTETREAAQEATDQAYESFEAAQDDAAPETRDEEMIRLRSEVEAADKRVLQAQAEAENFRKRMRRDYEDQLKFAAMPLVNDILQVRDNLTRAIEAASASGGAEAAEGLREGVAMVAKQLDDTLGKYGVEPIPADGEEFDPNFHEAISQMPHPEIESGKVAHVAVSGFKMHGRVIRPAQVVVSTGAP</sequence>
<evidence type="ECO:0000256" key="7">
    <source>
        <dbReference type="ARBA" id="ARBA00053401"/>
    </source>
</evidence>
<dbReference type="GO" id="GO:0051082">
    <property type="term" value="F:unfolded protein binding"/>
    <property type="evidence" value="ECO:0007669"/>
    <property type="project" value="TreeGrafter"/>
</dbReference>
<dbReference type="Gene3D" id="3.90.20.20">
    <property type="match status" value="1"/>
</dbReference>
<keyword evidence="15" id="KW-1185">Reference proteome</keyword>
<dbReference type="RefSeq" id="WP_184308383.1">
    <property type="nucleotide sequence ID" value="NZ_JACHXU010000025.1"/>
</dbReference>
<keyword evidence="5 10" id="KW-0346">Stress response</keyword>
<proteinExistence type="inferred from homology"/>
<comment type="function">
    <text evidence="7 10 11">Participates actively in the response to hyperosmotic and heat shock by preventing the aggregation of stress-denatured proteins, in association with DnaK and GrpE. It is the nucleotide exchange factor for DnaK and may function as a thermosensor. Unfolded proteins bind initially to DnaJ; upon interaction with the DnaJ-bound protein, DnaK hydrolyzes its bound ATP, resulting in the formation of a stable complex. GrpE releases ADP from DnaK; ATP binding to DnaK triggers the release of the substrate protein, thus completing the reaction cycle. Several rounds of ATP-dependent interactions between DnaJ, DnaK and GrpE are required for fully efficient folding.</text>
</comment>
<evidence type="ECO:0000256" key="10">
    <source>
        <dbReference type="HAMAP-Rule" id="MF_01151"/>
    </source>
</evidence>
<dbReference type="PANTHER" id="PTHR21237">
    <property type="entry name" value="GRPE PROTEIN"/>
    <property type="match status" value="1"/>
</dbReference>
<protein>
    <recommendedName>
        <fullName evidence="8 10">Protein GrpE</fullName>
    </recommendedName>
    <alternativeName>
        <fullName evidence="9 10">HSP-70 cofactor</fullName>
    </alternativeName>
</protein>
<dbReference type="GO" id="GO:0005737">
    <property type="term" value="C:cytoplasm"/>
    <property type="evidence" value="ECO:0007669"/>
    <property type="project" value="UniProtKB-SubCell"/>
</dbReference>
<organism evidence="14 15">
    <name type="scientific">Aporhodopirellula rubra</name>
    <dbReference type="NCBI Taxonomy" id="980271"/>
    <lineage>
        <taxon>Bacteria</taxon>
        <taxon>Pseudomonadati</taxon>
        <taxon>Planctomycetota</taxon>
        <taxon>Planctomycetia</taxon>
        <taxon>Pirellulales</taxon>
        <taxon>Pirellulaceae</taxon>
        <taxon>Aporhodopirellula</taxon>
    </lineage>
</organism>
<evidence type="ECO:0000256" key="9">
    <source>
        <dbReference type="ARBA" id="ARBA00076414"/>
    </source>
</evidence>
<dbReference type="GO" id="GO:0006457">
    <property type="term" value="P:protein folding"/>
    <property type="evidence" value="ECO:0007669"/>
    <property type="project" value="InterPro"/>
</dbReference>
<keyword evidence="4 10" id="KW-0963">Cytoplasm</keyword>
<accession>A0A7W5E5D7</accession>
<evidence type="ECO:0000256" key="3">
    <source>
        <dbReference type="ARBA" id="ARBA00011738"/>
    </source>
</evidence>
<evidence type="ECO:0000256" key="4">
    <source>
        <dbReference type="ARBA" id="ARBA00022490"/>
    </source>
</evidence>
<keyword evidence="6 10" id="KW-0143">Chaperone</keyword>
<comment type="similarity">
    <text evidence="2 10 12">Belongs to the GrpE family.</text>
</comment>
<dbReference type="InterPro" id="IPR009012">
    <property type="entry name" value="GrpE_head"/>
</dbReference>
<dbReference type="GO" id="GO:0051087">
    <property type="term" value="F:protein-folding chaperone binding"/>
    <property type="evidence" value="ECO:0007669"/>
    <property type="project" value="InterPro"/>
</dbReference>
<dbReference type="GO" id="GO:0000774">
    <property type="term" value="F:adenyl-nucleotide exchange factor activity"/>
    <property type="evidence" value="ECO:0007669"/>
    <property type="project" value="InterPro"/>
</dbReference>
<reference evidence="14 15" key="1">
    <citation type="submission" date="2020-08" db="EMBL/GenBank/DDBJ databases">
        <title>Genomic Encyclopedia of Type Strains, Phase III (KMG-III): the genomes of soil and plant-associated and newly described type strains.</title>
        <authorList>
            <person name="Whitman W."/>
        </authorList>
    </citation>
    <scope>NUCLEOTIDE SEQUENCE [LARGE SCALE GENOMIC DNA]</scope>
    <source>
        <strain evidence="14 15">CECT 8075</strain>
    </source>
</reference>
<dbReference type="PROSITE" id="PS01071">
    <property type="entry name" value="GRPE"/>
    <property type="match status" value="1"/>
</dbReference>
<evidence type="ECO:0000256" key="8">
    <source>
        <dbReference type="ARBA" id="ARBA00072274"/>
    </source>
</evidence>
<dbReference type="AlphaFoldDB" id="A0A7W5E5D7"/>
<comment type="subcellular location">
    <subcellularLocation>
        <location evidence="1 10">Cytoplasm</location>
    </subcellularLocation>
</comment>
<dbReference type="HAMAP" id="MF_01151">
    <property type="entry name" value="GrpE"/>
    <property type="match status" value="1"/>
</dbReference>
<dbReference type="SUPFAM" id="SSF58014">
    <property type="entry name" value="Coiled-coil domain of nucleotide exchange factor GrpE"/>
    <property type="match status" value="1"/>
</dbReference>
<dbReference type="Pfam" id="PF01025">
    <property type="entry name" value="GrpE"/>
    <property type="match status" value="1"/>
</dbReference>
<dbReference type="InterPro" id="IPR000740">
    <property type="entry name" value="GrpE"/>
</dbReference>
<evidence type="ECO:0000313" key="15">
    <source>
        <dbReference type="Proteomes" id="UP000536179"/>
    </source>
</evidence>
<dbReference type="PRINTS" id="PR00773">
    <property type="entry name" value="GRPEPROTEIN"/>
</dbReference>
<evidence type="ECO:0000256" key="5">
    <source>
        <dbReference type="ARBA" id="ARBA00023016"/>
    </source>
</evidence>
<dbReference type="CDD" id="cd00446">
    <property type="entry name" value="GrpE"/>
    <property type="match status" value="1"/>
</dbReference>